<organism evidence="2 3">
    <name type="scientific">Syncephalastrum racemosum</name>
    <name type="common">Filamentous fungus</name>
    <dbReference type="NCBI Taxonomy" id="13706"/>
    <lineage>
        <taxon>Eukaryota</taxon>
        <taxon>Fungi</taxon>
        <taxon>Fungi incertae sedis</taxon>
        <taxon>Mucoromycota</taxon>
        <taxon>Mucoromycotina</taxon>
        <taxon>Mucoromycetes</taxon>
        <taxon>Mucorales</taxon>
        <taxon>Syncephalastraceae</taxon>
        <taxon>Syncephalastrum</taxon>
    </lineage>
</organism>
<evidence type="ECO:0000256" key="1">
    <source>
        <dbReference type="SAM" id="Coils"/>
    </source>
</evidence>
<keyword evidence="3" id="KW-1185">Reference proteome</keyword>
<dbReference type="InterPro" id="IPR011990">
    <property type="entry name" value="TPR-like_helical_dom_sf"/>
</dbReference>
<proteinExistence type="predicted"/>
<protein>
    <recommendedName>
        <fullName evidence="4">Tetratricopeptide SHNi-TPR domain-containing protein</fullName>
    </recommendedName>
</protein>
<gene>
    <name evidence="2" type="ORF">BCR43DRAFT_237501</name>
</gene>
<evidence type="ECO:0000313" key="2">
    <source>
        <dbReference type="EMBL" id="ORY97369.1"/>
    </source>
</evidence>
<dbReference type="SUPFAM" id="SSF48452">
    <property type="entry name" value="TPR-like"/>
    <property type="match status" value="1"/>
</dbReference>
<comment type="caution">
    <text evidence="2">The sequence shown here is derived from an EMBL/GenBank/DDBJ whole genome shotgun (WGS) entry which is preliminary data.</text>
</comment>
<sequence>MALEEEQKKEKNDDIVRRLFDMALDRYQDKEKEDRLGYAICLLQVGRHLSVEESLKESLDVLRALVRNDDAAWIYLGQAATELLLFLRKRQNTRFEEALAELDEEDEEDQVVREELTAKQKLSREEKKLYKEAMDALEKATSASSSQVRSVLYALTTYTTLLEQPLHQEDIASILKPVRARLDQLETDADLLCLKAECHLSGQRFLESDQSKEIECRAAVKAVQEAKKLRAENEESARDWELLAKAQIELSNFVDDEDEVIELVDSALESYKKALELDPENEDVKVMVEMLAEPAD</sequence>
<keyword evidence="1" id="KW-0175">Coiled coil</keyword>
<evidence type="ECO:0000313" key="3">
    <source>
        <dbReference type="Proteomes" id="UP000242180"/>
    </source>
</evidence>
<name>A0A1X2HEM0_SYNRA</name>
<evidence type="ECO:0008006" key="4">
    <source>
        <dbReference type="Google" id="ProtNLM"/>
    </source>
</evidence>
<reference evidence="2 3" key="1">
    <citation type="submission" date="2016-07" db="EMBL/GenBank/DDBJ databases">
        <title>Pervasive Adenine N6-methylation of Active Genes in Fungi.</title>
        <authorList>
            <consortium name="DOE Joint Genome Institute"/>
            <person name="Mondo S.J."/>
            <person name="Dannebaum R.O."/>
            <person name="Kuo R.C."/>
            <person name="Labutti K."/>
            <person name="Haridas S."/>
            <person name="Kuo A."/>
            <person name="Salamov A."/>
            <person name="Ahrendt S.R."/>
            <person name="Lipzen A."/>
            <person name="Sullivan W."/>
            <person name="Andreopoulos W.B."/>
            <person name="Clum A."/>
            <person name="Lindquist E."/>
            <person name="Daum C."/>
            <person name="Ramamoorthy G.K."/>
            <person name="Gryganskyi A."/>
            <person name="Culley D."/>
            <person name="Magnuson J.K."/>
            <person name="James T.Y."/>
            <person name="O'Malley M.A."/>
            <person name="Stajich J.E."/>
            <person name="Spatafora J.W."/>
            <person name="Visel A."/>
            <person name="Grigoriev I.V."/>
        </authorList>
    </citation>
    <scope>NUCLEOTIDE SEQUENCE [LARGE SCALE GENOMIC DNA]</scope>
    <source>
        <strain evidence="2 3">NRRL 2496</strain>
    </source>
</reference>
<dbReference type="AlphaFoldDB" id="A0A1X2HEM0"/>
<dbReference type="Proteomes" id="UP000242180">
    <property type="component" value="Unassembled WGS sequence"/>
</dbReference>
<feature type="coiled-coil region" evidence="1">
    <location>
        <begin position="88"/>
        <end position="139"/>
    </location>
</feature>
<dbReference type="OrthoDB" id="5573535at2759"/>
<dbReference type="EMBL" id="MCGN01000004">
    <property type="protein sequence ID" value="ORY97369.1"/>
    <property type="molecule type" value="Genomic_DNA"/>
</dbReference>
<accession>A0A1X2HEM0</accession>
<dbReference type="InParanoid" id="A0A1X2HEM0"/>
<dbReference type="Gene3D" id="1.25.40.10">
    <property type="entry name" value="Tetratricopeptide repeat domain"/>
    <property type="match status" value="1"/>
</dbReference>
<dbReference type="OMA" id="RINQAFT"/>